<dbReference type="NCBIfam" id="NF001696">
    <property type="entry name" value="PRK00451.1"/>
    <property type="match status" value="1"/>
</dbReference>
<dbReference type="InterPro" id="IPR015422">
    <property type="entry name" value="PyrdxlP-dep_Trfase_small"/>
</dbReference>
<evidence type="ECO:0000256" key="2">
    <source>
        <dbReference type="HAMAP-Rule" id="MF_00712"/>
    </source>
</evidence>
<dbReference type="InterPro" id="IPR023010">
    <property type="entry name" value="GcvPA"/>
</dbReference>
<gene>
    <name evidence="2 4" type="primary">gcvPA</name>
    <name evidence="4" type="ORF">I2488_02635</name>
</gene>
<dbReference type="InterPro" id="IPR049315">
    <property type="entry name" value="GDC-P_N"/>
</dbReference>
<sequence length="452" mass="47435">MRYLPLTDADRSAMLSVIGAGSIDELFADVPAEARLAVPIAGLPNHATELAVERHMARLSANNTTAGSVPFFLGAGAYRHHVPATVDHMIQRGEFLTAYTPYQPEIAQGTLQVLFEFQTQVARLFGTDVANASLYDGSTACWEAIAMAGRVTKRGKAVLSGGVHPHYVETARTMAKFTGDVLDTSAPVLEATPDDDALIAKIDAETSCVVVQYPDILGRIPDLAKIAAAAQGAGALLIAVVTEPVALGVLQSPGSLGADIVVGEGQSLGVGLQFGGPYLGLFGCREKYLRQIPGRLCGETVDADGKRGFVLTLSTREQHIRREKATSNICTNSGLCALAFSIHMTLLGGSGLADMAKLSHLAARKTAAALAGVPGVTVVNSHYFNEFAVTLPTDARQIVRDLADRQVLGGISLGRLYPQETALANGMVVAATECTTDEDIAALVSALKEVLA</sequence>
<keyword evidence="5" id="KW-1185">Reference proteome</keyword>
<comment type="similarity">
    <text evidence="2">Belongs to the GcvP family. N-terminal subunit subfamily.</text>
</comment>
<dbReference type="Proteomes" id="UP000600799">
    <property type="component" value="Unassembled WGS sequence"/>
</dbReference>
<dbReference type="RefSeq" id="WP_196274279.1">
    <property type="nucleotide sequence ID" value="NZ_JADQDC010000002.1"/>
</dbReference>
<protein>
    <recommendedName>
        <fullName evidence="2">Probable glycine dehydrogenase (decarboxylating) subunit 1</fullName>
        <ecNumber evidence="2">1.4.4.2</ecNumber>
    </recommendedName>
    <alternativeName>
        <fullName evidence="2">Glycine cleavage system P-protein subunit 1</fullName>
    </alternativeName>
    <alternativeName>
        <fullName evidence="2">Glycine decarboxylase subunit 1</fullName>
    </alternativeName>
    <alternativeName>
        <fullName evidence="2">Glycine dehydrogenase (aminomethyl-transferring) subunit 1</fullName>
    </alternativeName>
</protein>
<dbReference type="Gene3D" id="3.40.640.10">
    <property type="entry name" value="Type I PLP-dependent aspartate aminotransferase-like (Major domain)"/>
    <property type="match status" value="1"/>
</dbReference>
<dbReference type="PANTHER" id="PTHR42806">
    <property type="entry name" value="GLYCINE CLEAVAGE SYSTEM P-PROTEIN"/>
    <property type="match status" value="1"/>
</dbReference>
<comment type="catalytic activity">
    <reaction evidence="2">
        <text>N(6)-[(R)-lipoyl]-L-lysyl-[glycine-cleavage complex H protein] + glycine + H(+) = N(6)-[(R)-S(8)-aminomethyldihydrolipoyl]-L-lysyl-[glycine-cleavage complex H protein] + CO2</text>
        <dbReference type="Rhea" id="RHEA:24304"/>
        <dbReference type="Rhea" id="RHEA-COMP:10494"/>
        <dbReference type="Rhea" id="RHEA-COMP:10495"/>
        <dbReference type="ChEBI" id="CHEBI:15378"/>
        <dbReference type="ChEBI" id="CHEBI:16526"/>
        <dbReference type="ChEBI" id="CHEBI:57305"/>
        <dbReference type="ChEBI" id="CHEBI:83099"/>
        <dbReference type="ChEBI" id="CHEBI:83143"/>
        <dbReference type="EC" id="1.4.4.2"/>
    </reaction>
</comment>
<name>A0ABS0HCA8_9SPHN</name>
<dbReference type="Pfam" id="PF02347">
    <property type="entry name" value="GDC-P"/>
    <property type="match status" value="1"/>
</dbReference>
<dbReference type="EMBL" id="JADQDC010000002">
    <property type="protein sequence ID" value="MBF9149894.1"/>
    <property type="molecule type" value="Genomic_DNA"/>
</dbReference>
<dbReference type="PANTHER" id="PTHR42806:SF1">
    <property type="entry name" value="GLYCINE DEHYDROGENASE (DECARBOXYLATING)"/>
    <property type="match status" value="1"/>
</dbReference>
<keyword evidence="1 2" id="KW-0560">Oxidoreductase</keyword>
<reference evidence="4 5" key="1">
    <citation type="submission" date="2020-11" db="EMBL/GenBank/DDBJ databases">
        <title>The genome sequence of Novosphingobium sp. 1Y9A.</title>
        <authorList>
            <person name="Liu Y."/>
        </authorList>
    </citation>
    <scope>NUCLEOTIDE SEQUENCE [LARGE SCALE GENOMIC DNA]</scope>
    <source>
        <strain evidence="4 5">1Y9A</strain>
    </source>
</reference>
<feature type="domain" description="Glycine cleavage system P-protein N-terminal" evidence="3">
    <location>
        <begin position="1"/>
        <end position="446"/>
    </location>
</feature>
<organism evidence="4 5">
    <name type="scientific">Novosphingobium jiangmenense</name>
    <dbReference type="NCBI Taxonomy" id="2791981"/>
    <lineage>
        <taxon>Bacteria</taxon>
        <taxon>Pseudomonadati</taxon>
        <taxon>Pseudomonadota</taxon>
        <taxon>Alphaproteobacteria</taxon>
        <taxon>Sphingomonadales</taxon>
        <taxon>Sphingomonadaceae</taxon>
        <taxon>Novosphingobium</taxon>
    </lineage>
</organism>
<dbReference type="InterPro" id="IPR015424">
    <property type="entry name" value="PyrdxlP-dep_Trfase"/>
</dbReference>
<accession>A0ABS0HCA8</accession>
<dbReference type="InterPro" id="IPR015421">
    <property type="entry name" value="PyrdxlP-dep_Trfase_major"/>
</dbReference>
<dbReference type="GO" id="GO:0004375">
    <property type="term" value="F:glycine dehydrogenase (decarboxylating) activity"/>
    <property type="evidence" value="ECO:0007669"/>
    <property type="project" value="UniProtKB-EC"/>
</dbReference>
<dbReference type="PIRSF" id="PIRSF006815">
    <property type="entry name" value="GcvPA"/>
    <property type="match status" value="1"/>
</dbReference>
<dbReference type="HAMAP" id="MF_00712">
    <property type="entry name" value="GcvPA"/>
    <property type="match status" value="1"/>
</dbReference>
<dbReference type="EC" id="1.4.4.2" evidence="2"/>
<comment type="function">
    <text evidence="2">The glycine cleavage system catalyzes the degradation of glycine. The P protein binds the alpha-amino group of glycine through its pyridoxal phosphate cofactor; CO(2) is released and the remaining methylamine moiety is then transferred to the lipoamide cofactor of the H protein.</text>
</comment>
<comment type="caution">
    <text evidence="4">The sequence shown here is derived from an EMBL/GenBank/DDBJ whole genome shotgun (WGS) entry which is preliminary data.</text>
</comment>
<comment type="subunit">
    <text evidence="2">The glycine cleavage system is composed of four proteins: P, T, L and H. In this organism, the P 'protein' is a heterodimer of two subunits.</text>
</comment>
<evidence type="ECO:0000256" key="1">
    <source>
        <dbReference type="ARBA" id="ARBA00023002"/>
    </source>
</evidence>
<dbReference type="Gene3D" id="3.90.1150.10">
    <property type="entry name" value="Aspartate Aminotransferase, domain 1"/>
    <property type="match status" value="1"/>
</dbReference>
<proteinExistence type="inferred from homology"/>
<evidence type="ECO:0000313" key="5">
    <source>
        <dbReference type="Proteomes" id="UP000600799"/>
    </source>
</evidence>
<evidence type="ECO:0000313" key="4">
    <source>
        <dbReference type="EMBL" id="MBF9149894.1"/>
    </source>
</evidence>
<evidence type="ECO:0000259" key="3">
    <source>
        <dbReference type="Pfam" id="PF02347"/>
    </source>
</evidence>
<dbReference type="SUPFAM" id="SSF53383">
    <property type="entry name" value="PLP-dependent transferases"/>
    <property type="match status" value="1"/>
</dbReference>